<reference evidence="8" key="1">
    <citation type="submission" date="2014-03" db="EMBL/GenBank/DDBJ databases">
        <title>Morphophysiology of digestion and the molecular characterization of the major digestive enzymes from Periplaneta americana.</title>
        <authorList>
            <person name="Tamaki F.K."/>
            <person name="Dias A.B."/>
            <person name="Pimentel A.C."/>
            <person name="Cardoso C."/>
            <person name="Ribeiro A.F."/>
            <person name="Ferreira C."/>
            <person name="Terra W.R."/>
        </authorList>
    </citation>
    <scope>NUCLEOTIDE SEQUENCE</scope>
</reference>
<evidence type="ECO:0000256" key="3">
    <source>
        <dbReference type="ARBA" id="ARBA00012741"/>
    </source>
</evidence>
<evidence type="ECO:0000313" key="8">
    <source>
        <dbReference type="EMBL" id="AIA09343.1"/>
    </source>
</evidence>
<dbReference type="GO" id="GO:0004558">
    <property type="term" value="F:alpha-1,4-glucosidase activity"/>
    <property type="evidence" value="ECO:0007669"/>
    <property type="project" value="UniProtKB-EC"/>
</dbReference>
<dbReference type="Gene3D" id="3.20.20.80">
    <property type="entry name" value="Glycosidases"/>
    <property type="match status" value="1"/>
</dbReference>
<dbReference type="FunFam" id="3.90.400.10:FF:000001">
    <property type="entry name" value="Maltase A3, isoform A"/>
    <property type="match status" value="1"/>
</dbReference>
<comment type="similarity">
    <text evidence="2">Belongs to the glycosyl hydrolase 13 family.</text>
</comment>
<evidence type="ECO:0000256" key="1">
    <source>
        <dbReference type="ARBA" id="ARBA00001657"/>
    </source>
</evidence>
<dbReference type="PANTHER" id="PTHR10357:SF179">
    <property type="entry name" value="NEUTRAL AND BASIC AMINO ACID TRANSPORT PROTEIN RBAT"/>
    <property type="match status" value="1"/>
</dbReference>
<dbReference type="EMBL" id="KJ576830">
    <property type="protein sequence ID" value="AIA09343.1"/>
    <property type="molecule type" value="mRNA"/>
</dbReference>
<evidence type="ECO:0000256" key="6">
    <source>
        <dbReference type="SAM" id="SignalP"/>
    </source>
</evidence>
<dbReference type="AlphaFoldDB" id="A0A059WHN7"/>
<name>A0A059WHN7_PERAM</name>
<keyword evidence="8" id="KW-0378">Hydrolase</keyword>
<dbReference type="SMART" id="SM00642">
    <property type="entry name" value="Aamy"/>
    <property type="match status" value="1"/>
</dbReference>
<feature type="signal peptide" evidence="6">
    <location>
        <begin position="1"/>
        <end position="16"/>
    </location>
</feature>
<dbReference type="InterPro" id="IPR006047">
    <property type="entry name" value="GH13_cat_dom"/>
</dbReference>
<sequence length="553" mass="62812">MFRVAVAVALMGAVLAEQDPLDWWKTTVVYQVYPRSFKDSNGDGNGDLNGITEKLDHLKDLGVGAVWLSPIYKSPMVDNGYDISDFYDVDPSFGTLDDFAKLKARAKELDIMVVLDFVPNHSSDEHEWFEKSVQRIEPYTDYYVWHDGKIDPDTGIRVEPSNWISIFSGSMWTWNDQRQQYYLHQFGVKQPDLNFRNPAVMEEMKNVLRFWVDRGVDGFRVDAVPHIDEDAAFTDEERTNYPGVPPTDYNYLYHVHTANRPETYDVIKEWRSFLDGEFKDKDNHTRVIMTEVYASIEETMAYYGNDTNPGAYFTFNFNLVNSAGSWSTANDFNNVIHSWVDNIPEGKQSNWVVGNHDNSRVANRYGTNMVDAVNMLVTLLPGTAVTYYGEELGMEDLAMDSPSDNRDPERTPFQWDNTTSAGFSTSNVTWLPVNPNYKDLNLVSEKAAEKSHYHVYKQLLQARQEPAIQQGSLHTNVIGDVFSFSRELEGAAIFVVVMNLSDSEQTVDLEAPYPSLPQSPLVHTASINSNLTQGQRVSRNLTLGPREAVVLTS</sequence>
<dbReference type="PANTHER" id="PTHR10357">
    <property type="entry name" value="ALPHA-AMYLASE FAMILY MEMBER"/>
    <property type="match status" value="1"/>
</dbReference>
<protein>
    <recommendedName>
        <fullName evidence="3">alpha-glucosidase</fullName>
        <ecNumber evidence="3">3.2.1.20</ecNumber>
    </recommendedName>
</protein>
<dbReference type="InterPro" id="IPR013780">
    <property type="entry name" value="Glyco_hydro_b"/>
</dbReference>
<evidence type="ECO:0000256" key="5">
    <source>
        <dbReference type="ARBA" id="ARBA00023295"/>
    </source>
</evidence>
<keyword evidence="4" id="KW-0325">Glycoprotein</keyword>
<dbReference type="Pfam" id="PF00128">
    <property type="entry name" value="Alpha-amylase"/>
    <property type="match status" value="1"/>
</dbReference>
<dbReference type="EC" id="3.2.1.20" evidence="3"/>
<evidence type="ECO:0000259" key="7">
    <source>
        <dbReference type="SMART" id="SM00642"/>
    </source>
</evidence>
<dbReference type="CDD" id="cd11328">
    <property type="entry name" value="AmyAc_maltase"/>
    <property type="match status" value="1"/>
</dbReference>
<dbReference type="Gene3D" id="3.90.400.10">
    <property type="entry name" value="Oligo-1,6-glucosidase, Domain 2"/>
    <property type="match status" value="1"/>
</dbReference>
<dbReference type="Gene3D" id="2.60.40.1180">
    <property type="entry name" value="Golgi alpha-mannosidase II"/>
    <property type="match status" value="1"/>
</dbReference>
<dbReference type="InterPro" id="IPR045857">
    <property type="entry name" value="O16G_dom_2"/>
</dbReference>
<accession>A0A059WHN7</accession>
<evidence type="ECO:0000256" key="2">
    <source>
        <dbReference type="ARBA" id="ARBA00008061"/>
    </source>
</evidence>
<keyword evidence="5 8" id="KW-0326">Glycosidase</keyword>
<dbReference type="SUPFAM" id="SSF51011">
    <property type="entry name" value="Glycosyl hydrolase domain"/>
    <property type="match status" value="1"/>
</dbReference>
<evidence type="ECO:0000256" key="4">
    <source>
        <dbReference type="ARBA" id="ARBA00023180"/>
    </source>
</evidence>
<feature type="domain" description="Glycosyl hydrolase family 13 catalytic" evidence="7">
    <location>
        <begin position="31"/>
        <end position="463"/>
    </location>
</feature>
<proteinExistence type="evidence at transcript level"/>
<feature type="chain" id="PRO_5001581259" description="alpha-glucosidase" evidence="6">
    <location>
        <begin position="17"/>
        <end position="553"/>
    </location>
</feature>
<keyword evidence="6" id="KW-0732">Signal</keyword>
<dbReference type="SUPFAM" id="SSF51445">
    <property type="entry name" value="(Trans)glycosidases"/>
    <property type="match status" value="1"/>
</dbReference>
<comment type="catalytic activity">
    <reaction evidence="1">
        <text>Hydrolysis of terminal, non-reducing (1-&gt;4)-linked alpha-D-glucose residues with release of alpha-D-glucose.</text>
        <dbReference type="EC" id="3.2.1.20"/>
    </reaction>
</comment>
<dbReference type="GO" id="GO:0005975">
    <property type="term" value="P:carbohydrate metabolic process"/>
    <property type="evidence" value="ECO:0007669"/>
    <property type="project" value="InterPro"/>
</dbReference>
<dbReference type="InterPro" id="IPR017853">
    <property type="entry name" value="GH"/>
</dbReference>
<organism evidence="8">
    <name type="scientific">Periplaneta americana</name>
    <name type="common">American cockroach</name>
    <name type="synonym">Blatta americana</name>
    <dbReference type="NCBI Taxonomy" id="6978"/>
    <lineage>
        <taxon>Eukaryota</taxon>
        <taxon>Metazoa</taxon>
        <taxon>Ecdysozoa</taxon>
        <taxon>Arthropoda</taxon>
        <taxon>Hexapoda</taxon>
        <taxon>Insecta</taxon>
        <taxon>Pterygota</taxon>
        <taxon>Neoptera</taxon>
        <taxon>Polyneoptera</taxon>
        <taxon>Dictyoptera</taxon>
        <taxon>Blattodea</taxon>
        <taxon>Blattoidea</taxon>
        <taxon>Blattidae</taxon>
        <taxon>Blattinae</taxon>
        <taxon>Periplaneta</taxon>
    </lineage>
</organism>